<sequence>MATSMPSKLDKVKDIEKPDEYLGKIIEAFKPFLLETLRVSHLLCLLHIQEVKDVAPMVHKKENCNDFRGASKLLLDAISSSDEPGKWRMFLDALREVEDTVILSTLLEEKGREDDDWLDNQDNVKLIDWFSQDIEQHLKLEELLPMMVQKKLILEDDKKKLCGLLREGSDRYANAVVLMLMHRHTSDWYKVFLTTLYDADDHHRELAKLIDPGFCQKRIEQQKAASQAVSHDEEARSARPRPAVSTIRASGGVAPEGSTSLVVNMGGRSGAREKDMGDKSVLQTDHSDPQPSDQRAACGCRCCVQVLSEVQSLRSEVAEIKTLLQHVIKSQGPNNGIGANQNLTTTHHRQSGP</sequence>
<reference evidence="2 3" key="1">
    <citation type="submission" date="2024-02" db="EMBL/GenBank/DDBJ databases">
        <title>Chromosome-scale genome assembly of the rough periwinkle Littorina saxatilis.</title>
        <authorList>
            <person name="De Jode A."/>
            <person name="Faria R."/>
            <person name="Formenti G."/>
            <person name="Sims Y."/>
            <person name="Smith T.P."/>
            <person name="Tracey A."/>
            <person name="Wood J.M.D."/>
            <person name="Zagrodzka Z.B."/>
            <person name="Johannesson K."/>
            <person name="Butlin R.K."/>
            <person name="Leder E.H."/>
        </authorList>
    </citation>
    <scope>NUCLEOTIDE SEQUENCE [LARGE SCALE GENOMIC DNA]</scope>
    <source>
        <strain evidence="2">Snail1</strain>
        <tissue evidence="2">Muscle</tissue>
    </source>
</reference>
<dbReference type="AlphaFoldDB" id="A0AAN9GPC8"/>
<feature type="region of interest" description="Disordered" evidence="1">
    <location>
        <begin position="331"/>
        <end position="353"/>
    </location>
</feature>
<evidence type="ECO:0000313" key="3">
    <source>
        <dbReference type="Proteomes" id="UP001374579"/>
    </source>
</evidence>
<feature type="compositionally biased region" description="Polar residues" evidence="1">
    <location>
        <begin position="331"/>
        <end position="345"/>
    </location>
</feature>
<dbReference type="Proteomes" id="UP001374579">
    <property type="component" value="Unassembled WGS sequence"/>
</dbReference>
<accession>A0AAN9GPC8</accession>
<dbReference type="InterPro" id="IPR011029">
    <property type="entry name" value="DEATH-like_dom_sf"/>
</dbReference>
<organism evidence="2 3">
    <name type="scientific">Littorina saxatilis</name>
    <dbReference type="NCBI Taxonomy" id="31220"/>
    <lineage>
        <taxon>Eukaryota</taxon>
        <taxon>Metazoa</taxon>
        <taxon>Spiralia</taxon>
        <taxon>Lophotrochozoa</taxon>
        <taxon>Mollusca</taxon>
        <taxon>Gastropoda</taxon>
        <taxon>Caenogastropoda</taxon>
        <taxon>Littorinimorpha</taxon>
        <taxon>Littorinoidea</taxon>
        <taxon>Littorinidae</taxon>
        <taxon>Littorina</taxon>
    </lineage>
</organism>
<comment type="caution">
    <text evidence="2">The sequence shown here is derived from an EMBL/GenBank/DDBJ whole genome shotgun (WGS) entry which is preliminary data.</text>
</comment>
<gene>
    <name evidence="2" type="ORF">V1264_001131</name>
</gene>
<proteinExistence type="predicted"/>
<evidence type="ECO:0000256" key="1">
    <source>
        <dbReference type="SAM" id="MobiDB-lite"/>
    </source>
</evidence>
<name>A0AAN9GPC8_9CAEN</name>
<evidence type="ECO:0000313" key="2">
    <source>
        <dbReference type="EMBL" id="KAK7115216.1"/>
    </source>
</evidence>
<protein>
    <submittedName>
        <fullName evidence="2">Uncharacterized protein</fullName>
    </submittedName>
</protein>
<dbReference type="EMBL" id="JBAMIC010000001">
    <property type="protein sequence ID" value="KAK7115216.1"/>
    <property type="molecule type" value="Genomic_DNA"/>
</dbReference>
<feature type="compositionally biased region" description="Polar residues" evidence="1">
    <location>
        <begin position="281"/>
        <end position="293"/>
    </location>
</feature>
<feature type="region of interest" description="Disordered" evidence="1">
    <location>
        <begin position="225"/>
        <end position="295"/>
    </location>
</feature>
<dbReference type="Gene3D" id="1.10.533.10">
    <property type="entry name" value="Death Domain, Fas"/>
    <property type="match status" value="2"/>
</dbReference>
<keyword evidence="3" id="KW-1185">Reference proteome</keyword>